<accession>A0AB33IS47</accession>
<feature type="binding site" evidence="9">
    <location>
        <begin position="176"/>
        <end position="183"/>
    </location>
    <ligand>
        <name>NAD(+)</name>
        <dbReference type="ChEBI" id="CHEBI:57540"/>
    </ligand>
</feature>
<dbReference type="PRINTS" id="PR00411">
    <property type="entry name" value="PNDRDTASEI"/>
</dbReference>
<feature type="domain" description="FAD/NAD(P)-binding" evidence="13">
    <location>
        <begin position="12"/>
        <end position="312"/>
    </location>
</feature>
<dbReference type="InterPro" id="IPR012999">
    <property type="entry name" value="Pyr_OxRdtase_I_AS"/>
</dbReference>
<dbReference type="InterPro" id="IPR016156">
    <property type="entry name" value="FAD/NAD-linked_Rdtase_dimer_sf"/>
</dbReference>
<dbReference type="PIRSF" id="PIRSF000350">
    <property type="entry name" value="Mercury_reductase_MerA"/>
    <property type="match status" value="1"/>
</dbReference>
<keyword evidence="2 11" id="KW-0285">Flavoprotein</keyword>
<dbReference type="PROSITE" id="PS00076">
    <property type="entry name" value="PYRIDINE_REDOX_1"/>
    <property type="match status" value="1"/>
</dbReference>
<dbReference type="FunFam" id="3.30.390.30:FF:000001">
    <property type="entry name" value="Dihydrolipoyl dehydrogenase"/>
    <property type="match status" value="1"/>
</dbReference>
<protein>
    <submittedName>
        <fullName evidence="14">FAD-dependent oxidoreductase</fullName>
    </submittedName>
</protein>
<evidence type="ECO:0000256" key="8">
    <source>
        <dbReference type="PIRSR" id="PIRSR000350-2"/>
    </source>
</evidence>
<feature type="binding site" evidence="9">
    <location>
        <position position="199"/>
    </location>
    <ligand>
        <name>NAD(+)</name>
        <dbReference type="ChEBI" id="CHEBI:57540"/>
    </ligand>
</feature>
<dbReference type="Pfam" id="PF02852">
    <property type="entry name" value="Pyr_redox_dim"/>
    <property type="match status" value="1"/>
</dbReference>
<evidence type="ECO:0000256" key="5">
    <source>
        <dbReference type="ARBA" id="ARBA00023002"/>
    </source>
</evidence>
<proteinExistence type="inferred from homology"/>
<dbReference type="InterPro" id="IPR023753">
    <property type="entry name" value="FAD/NAD-binding_dom"/>
</dbReference>
<name>A0AB33IS47_9BACT</name>
<dbReference type="AlphaFoldDB" id="A0AB33IS47"/>
<keyword evidence="9" id="KW-0520">NAD</keyword>
<dbReference type="SUPFAM" id="SSF51905">
    <property type="entry name" value="FAD/NAD(P)-binding domain"/>
    <property type="match status" value="1"/>
</dbReference>
<keyword evidence="3 9" id="KW-0274">FAD</keyword>
<evidence type="ECO:0000256" key="2">
    <source>
        <dbReference type="ARBA" id="ARBA00022630"/>
    </source>
</evidence>
<dbReference type="SUPFAM" id="SSF55424">
    <property type="entry name" value="FAD/NAD-linked reductases, dimerisation (C-terminal) domain"/>
    <property type="match status" value="1"/>
</dbReference>
<keyword evidence="6" id="KW-1015">Disulfide bond</keyword>
<dbReference type="GO" id="GO:0003955">
    <property type="term" value="F:NAD(P)H dehydrogenase (quinone) activity"/>
    <property type="evidence" value="ECO:0007669"/>
    <property type="project" value="TreeGrafter"/>
</dbReference>
<dbReference type="GO" id="GO:0016668">
    <property type="term" value="F:oxidoreductase activity, acting on a sulfur group of donors, NAD(P) as acceptor"/>
    <property type="evidence" value="ECO:0007669"/>
    <property type="project" value="InterPro"/>
</dbReference>
<keyword evidence="9" id="KW-0547">Nucleotide-binding</keyword>
<dbReference type="InterPro" id="IPR001100">
    <property type="entry name" value="Pyr_nuc-diS_OxRdtase"/>
</dbReference>
<organism evidence="14">
    <name type="scientific">Prevotella sp. GTC17253</name>
    <dbReference type="NCBI Taxonomy" id="3236793"/>
    <lineage>
        <taxon>Bacteria</taxon>
        <taxon>Pseudomonadati</taxon>
        <taxon>Bacteroidota</taxon>
        <taxon>Bacteroidia</taxon>
        <taxon>Bacteroidales</taxon>
        <taxon>Prevotellaceae</taxon>
        <taxon>Prevotella</taxon>
    </lineage>
</organism>
<keyword evidence="7 11" id="KW-0676">Redox-active center</keyword>
<comment type="similarity">
    <text evidence="1 11">Belongs to the class-I pyridine nucleotide-disulfide oxidoreductase family.</text>
</comment>
<gene>
    <name evidence="14" type="ORF">GTC17253_13080</name>
</gene>
<feature type="binding site" evidence="9">
    <location>
        <position position="302"/>
    </location>
    <ligand>
        <name>FAD</name>
        <dbReference type="ChEBI" id="CHEBI:57692"/>
    </ligand>
</feature>
<dbReference type="PRINTS" id="PR00368">
    <property type="entry name" value="FADPNR"/>
</dbReference>
<evidence type="ECO:0000256" key="4">
    <source>
        <dbReference type="ARBA" id="ARBA00022857"/>
    </source>
</evidence>
<evidence type="ECO:0000256" key="7">
    <source>
        <dbReference type="ARBA" id="ARBA00023284"/>
    </source>
</evidence>
<dbReference type="Pfam" id="PF07992">
    <property type="entry name" value="Pyr_redox_2"/>
    <property type="match status" value="1"/>
</dbReference>
<evidence type="ECO:0000256" key="9">
    <source>
        <dbReference type="PIRSR" id="PIRSR000350-3"/>
    </source>
</evidence>
<keyword evidence="4" id="KW-0521">NADP</keyword>
<feature type="binding site" evidence="9">
    <location>
        <position position="262"/>
    </location>
    <ligand>
        <name>NAD(+)</name>
        <dbReference type="ChEBI" id="CHEBI:57540"/>
    </ligand>
</feature>
<evidence type="ECO:0000259" key="12">
    <source>
        <dbReference type="Pfam" id="PF02852"/>
    </source>
</evidence>
<evidence type="ECO:0000256" key="3">
    <source>
        <dbReference type="ARBA" id="ARBA00022827"/>
    </source>
</evidence>
<keyword evidence="5 11" id="KW-0560">Oxidoreductase</keyword>
<reference evidence="14" key="1">
    <citation type="submission" date="2024-07" db="EMBL/GenBank/DDBJ databases">
        <title>Complete genome sequence of Prevotella sp. YM-2024 GTC17253.</title>
        <authorList>
            <person name="Hayashi M."/>
            <person name="Muto Y."/>
            <person name="Tanaka K."/>
            <person name="Niwa H."/>
        </authorList>
    </citation>
    <scope>NUCLEOTIDE SEQUENCE</scope>
    <source>
        <strain evidence="14">GTC17253</strain>
    </source>
</reference>
<feature type="domain" description="Pyridine nucleotide-disulphide oxidoreductase dimerisation" evidence="12">
    <location>
        <begin position="338"/>
        <end position="445"/>
    </location>
</feature>
<evidence type="ECO:0000259" key="13">
    <source>
        <dbReference type="Pfam" id="PF07992"/>
    </source>
</evidence>
<sequence length="447" mass="48863">MMESKKIQIQNLIIGFGKAGKTLAAELAKNGQKVILAERSDRMYGGTCINIGCIPSKRLLTEAERLRDTDDKLAAFPLIMQRKEMLTGALRQANLNKLTSLENIQVINAEARFLSPDTVCLTGPDREYEVKAERIFINTGAHAAHLSIPGSDGKRIYDSTGFLALDELPHRVVIVGGGYISLEFASMYTALGSKVVILEAGSTFLAREDRDIAEEMQRILLARGVEIVLNAQTIAFEESADDTTVITSQGNFPADAVLIGIGRRPNTVGLDLQKAGITPDVRGFIPVDEHLQAAPNIWAMGDVAGSPQFTYMSLDDYRIVRDQLFGDGKRHRNDRQPIPTTVFTFPPLSHIGMTETQATQQGLDVTVKKLPANAIPKAKVLGQTDGLLKAVIDNKTGVILGATLFCAESHELINLIKMAIDNHIPASYLRNQIFTHPTMAEALNDLF</sequence>
<dbReference type="Gene3D" id="3.50.50.60">
    <property type="entry name" value="FAD/NAD(P)-binding domain"/>
    <property type="match status" value="2"/>
</dbReference>
<dbReference type="PANTHER" id="PTHR43014">
    <property type="entry name" value="MERCURIC REDUCTASE"/>
    <property type="match status" value="1"/>
</dbReference>
<evidence type="ECO:0000313" key="14">
    <source>
        <dbReference type="EMBL" id="BFO71342.1"/>
    </source>
</evidence>
<dbReference type="EMBL" id="AP035785">
    <property type="protein sequence ID" value="BFO71342.1"/>
    <property type="molecule type" value="Genomic_DNA"/>
</dbReference>
<dbReference type="GO" id="GO:0050660">
    <property type="term" value="F:flavin adenine dinucleotide binding"/>
    <property type="evidence" value="ECO:0007669"/>
    <property type="project" value="TreeGrafter"/>
</dbReference>
<evidence type="ECO:0000256" key="1">
    <source>
        <dbReference type="ARBA" id="ARBA00007532"/>
    </source>
</evidence>
<dbReference type="InterPro" id="IPR036188">
    <property type="entry name" value="FAD/NAD-bd_sf"/>
</dbReference>
<comment type="cofactor">
    <cofactor evidence="9">
        <name>FAD</name>
        <dbReference type="ChEBI" id="CHEBI:57692"/>
    </cofactor>
    <text evidence="9">Binds 1 FAD per subunit.</text>
</comment>
<evidence type="ECO:0000256" key="10">
    <source>
        <dbReference type="PIRSR" id="PIRSR000350-4"/>
    </source>
</evidence>
<feature type="active site" description="Proton acceptor" evidence="8">
    <location>
        <position position="436"/>
    </location>
</feature>
<feature type="disulfide bond" description="Redox-active" evidence="10">
    <location>
        <begin position="48"/>
        <end position="53"/>
    </location>
</feature>
<evidence type="ECO:0000256" key="11">
    <source>
        <dbReference type="RuleBase" id="RU003691"/>
    </source>
</evidence>
<dbReference type="Gene3D" id="3.30.390.30">
    <property type="match status" value="1"/>
</dbReference>
<feature type="binding site" evidence="9">
    <location>
        <position position="57"/>
    </location>
    <ligand>
        <name>FAD</name>
        <dbReference type="ChEBI" id="CHEBI:57692"/>
    </ligand>
</feature>
<dbReference type="InterPro" id="IPR004099">
    <property type="entry name" value="Pyr_nucl-diS_OxRdtase_dimer"/>
</dbReference>
<evidence type="ECO:0000256" key="6">
    <source>
        <dbReference type="ARBA" id="ARBA00023157"/>
    </source>
</evidence>
<dbReference type="PANTHER" id="PTHR43014:SF4">
    <property type="entry name" value="PYRIDINE NUCLEOTIDE-DISULFIDE OXIDOREDUCTASE RCLA-RELATED"/>
    <property type="match status" value="1"/>
</dbReference>